<name>A0A853KBR0_9BACL</name>
<dbReference type="NCBIfam" id="TIGR00305">
    <property type="entry name" value="putative toxin-antitoxin system toxin component, PIN family"/>
    <property type="match status" value="1"/>
</dbReference>
<protein>
    <recommendedName>
        <fullName evidence="1">PIN domain-containing protein</fullName>
    </recommendedName>
</protein>
<evidence type="ECO:0000313" key="3">
    <source>
        <dbReference type="Proteomes" id="UP000077421"/>
    </source>
</evidence>
<dbReference type="PANTHER" id="PTHR34610">
    <property type="entry name" value="SSL7007 PROTEIN"/>
    <property type="match status" value="1"/>
</dbReference>
<dbReference type="SMART" id="SM00670">
    <property type="entry name" value="PINc"/>
    <property type="match status" value="1"/>
</dbReference>
<organism evidence="2 3">
    <name type="scientific">Ferroacidibacillus organovorans</name>
    <dbReference type="NCBI Taxonomy" id="1765683"/>
    <lineage>
        <taxon>Bacteria</taxon>
        <taxon>Bacillati</taxon>
        <taxon>Bacillota</taxon>
        <taxon>Bacilli</taxon>
        <taxon>Bacillales</taxon>
        <taxon>Alicyclobacillaceae</taxon>
        <taxon>Ferroacidibacillus</taxon>
    </lineage>
</organism>
<dbReference type="EMBL" id="LSUQ01000068">
    <property type="protein sequence ID" value="OAG91644.1"/>
    <property type="molecule type" value="Genomic_DNA"/>
</dbReference>
<gene>
    <name evidence="2" type="ORF">AYW79_13660</name>
</gene>
<sequence>MRVVLDTNILASAIRAGRGPIADIREAWLSGLFHLHISKPILDELERTLANPYFSSRLSREQVGLFVMSLRATSVVHPIPLFVPRVASHREDDFILATAKEALADFLITGDKRLQALQHHHKTRILPAQPFSDCLHEIAENDDRLRVADREASERGVSVEEIIMEIQSAKLRTIESYKSLKGLQ</sequence>
<dbReference type="SUPFAM" id="SSF88723">
    <property type="entry name" value="PIN domain-like"/>
    <property type="match status" value="1"/>
</dbReference>
<feature type="domain" description="PIN" evidence="1">
    <location>
        <begin position="1"/>
        <end position="116"/>
    </location>
</feature>
<dbReference type="InterPro" id="IPR002716">
    <property type="entry name" value="PIN_dom"/>
</dbReference>
<dbReference type="InterPro" id="IPR002850">
    <property type="entry name" value="PIN_toxin-like"/>
</dbReference>
<evidence type="ECO:0000259" key="1">
    <source>
        <dbReference type="SMART" id="SM00670"/>
    </source>
</evidence>
<accession>A0A853KBR0</accession>
<dbReference type="RefSeq" id="WP_067567018.1">
    <property type="nucleotide sequence ID" value="NZ_LSUQ01000068.1"/>
</dbReference>
<dbReference type="AlphaFoldDB" id="A0A853KBR0"/>
<dbReference type="Pfam" id="PF13470">
    <property type="entry name" value="PIN_3"/>
    <property type="match status" value="1"/>
</dbReference>
<proteinExistence type="predicted"/>
<dbReference type="OrthoDB" id="32918at2"/>
<dbReference type="Proteomes" id="UP000077421">
    <property type="component" value="Unassembled WGS sequence"/>
</dbReference>
<reference evidence="2 3" key="1">
    <citation type="submission" date="2016-02" db="EMBL/GenBank/DDBJ databases">
        <title>Draft genome sequence of Acidibacillus ferrooxidans SLC66.</title>
        <authorList>
            <person name="Oliveira G."/>
            <person name="Nancucheo I."/>
            <person name="Dall'Agnol H."/>
            <person name="Johnson B."/>
            <person name="Oliveira R."/>
            <person name="Nunes G.L."/>
            <person name="Tzotzos G."/>
            <person name="Orellana S.C."/>
            <person name="Salim A.C."/>
            <person name="Araujo F.M."/>
        </authorList>
    </citation>
    <scope>NUCLEOTIDE SEQUENCE [LARGE SCALE GENOMIC DNA]</scope>
    <source>
        <strain evidence="2 3">SLC66</strain>
    </source>
</reference>
<dbReference type="PANTHER" id="PTHR34610:SF3">
    <property type="entry name" value="SSL7007 PROTEIN"/>
    <property type="match status" value="1"/>
</dbReference>
<evidence type="ECO:0000313" key="2">
    <source>
        <dbReference type="EMBL" id="OAG91644.1"/>
    </source>
</evidence>
<dbReference type="InterPro" id="IPR029060">
    <property type="entry name" value="PIN-like_dom_sf"/>
</dbReference>
<dbReference type="Gene3D" id="3.40.50.1010">
    <property type="entry name" value="5'-nuclease"/>
    <property type="match status" value="1"/>
</dbReference>
<comment type="caution">
    <text evidence="2">The sequence shown here is derived from an EMBL/GenBank/DDBJ whole genome shotgun (WGS) entry which is preliminary data.</text>
</comment>